<dbReference type="Proteomes" id="UP000199071">
    <property type="component" value="Unassembled WGS sequence"/>
</dbReference>
<organism evidence="1 2">
    <name type="scientific">Bauldia litoralis</name>
    <dbReference type="NCBI Taxonomy" id="665467"/>
    <lineage>
        <taxon>Bacteria</taxon>
        <taxon>Pseudomonadati</taxon>
        <taxon>Pseudomonadota</taxon>
        <taxon>Alphaproteobacteria</taxon>
        <taxon>Hyphomicrobiales</taxon>
        <taxon>Kaistiaceae</taxon>
        <taxon>Bauldia</taxon>
    </lineage>
</organism>
<dbReference type="AlphaFoldDB" id="A0A1G6D408"/>
<dbReference type="RefSeq" id="WP_090877801.1">
    <property type="nucleotide sequence ID" value="NZ_FMXQ01000006.1"/>
</dbReference>
<dbReference type="STRING" id="665467.SAMN02982931_02984"/>
<protein>
    <submittedName>
        <fullName evidence="1">Uncharacterized protein</fullName>
    </submittedName>
</protein>
<dbReference type="OrthoDB" id="7874013at2"/>
<name>A0A1G6D408_9HYPH</name>
<proteinExistence type="predicted"/>
<dbReference type="EMBL" id="FMXQ01000006">
    <property type="protein sequence ID" value="SDB39893.1"/>
    <property type="molecule type" value="Genomic_DNA"/>
</dbReference>
<sequence length="71" mass="7682">MATRIAGDIGGRATPGRGVLRRVLGRMMSAREERARQSINAYLLGLDDATLATFGYDRKAIEEAGSGRFPL</sequence>
<reference evidence="1 2" key="1">
    <citation type="submission" date="2016-10" db="EMBL/GenBank/DDBJ databases">
        <authorList>
            <person name="de Groot N.N."/>
        </authorList>
    </citation>
    <scope>NUCLEOTIDE SEQUENCE [LARGE SCALE GENOMIC DNA]</scope>
    <source>
        <strain evidence="1 2">ATCC 35022</strain>
    </source>
</reference>
<accession>A0A1G6D408</accession>
<evidence type="ECO:0000313" key="2">
    <source>
        <dbReference type="Proteomes" id="UP000199071"/>
    </source>
</evidence>
<evidence type="ECO:0000313" key="1">
    <source>
        <dbReference type="EMBL" id="SDB39893.1"/>
    </source>
</evidence>
<gene>
    <name evidence="1" type="ORF">SAMN02982931_02984</name>
</gene>
<keyword evidence="2" id="KW-1185">Reference proteome</keyword>